<dbReference type="EMBL" id="CP053015">
    <property type="protein sequence ID" value="QJQ32917.1"/>
    <property type="molecule type" value="Genomic_DNA"/>
</dbReference>
<protein>
    <submittedName>
        <fullName evidence="2">DUF1467 family protein</fullName>
    </submittedName>
</protein>
<evidence type="ECO:0000313" key="3">
    <source>
        <dbReference type="Proteomes" id="UP000503018"/>
    </source>
</evidence>
<dbReference type="AlphaFoldDB" id="A0A6M4AUT6"/>
<feature type="transmembrane region" description="Helical" evidence="1">
    <location>
        <begin position="6"/>
        <end position="24"/>
    </location>
</feature>
<evidence type="ECO:0000313" key="2">
    <source>
        <dbReference type="EMBL" id="QJQ32917.1"/>
    </source>
</evidence>
<dbReference type="Proteomes" id="UP000503018">
    <property type="component" value="Chromosome"/>
</dbReference>
<dbReference type="KEGG" id="slan:GV829_11070"/>
<gene>
    <name evidence="2" type="ORF">GV829_11070</name>
</gene>
<keyword evidence="1" id="KW-1133">Transmembrane helix</keyword>
<keyword evidence="1" id="KW-0812">Transmembrane</keyword>
<organism evidence="2 3">
    <name type="scientific">Sphingomonas lacunae</name>
    <dbReference type="NCBI Taxonomy" id="2698828"/>
    <lineage>
        <taxon>Bacteria</taxon>
        <taxon>Pseudomonadati</taxon>
        <taxon>Pseudomonadota</taxon>
        <taxon>Alphaproteobacteria</taxon>
        <taxon>Sphingomonadales</taxon>
        <taxon>Sphingomonadaceae</taxon>
        <taxon>Sphingomonas</taxon>
    </lineage>
</organism>
<name>A0A6M4AUT6_9SPHN</name>
<dbReference type="InterPro" id="IPR009935">
    <property type="entry name" value="DUF1467"/>
</dbReference>
<reference evidence="2 3" key="1">
    <citation type="submission" date="2020-01" db="EMBL/GenBank/DDBJ databases">
        <title>Sphingomonas sp. strain CSW-10.</title>
        <authorList>
            <person name="Chen W.-M."/>
        </authorList>
    </citation>
    <scope>NUCLEOTIDE SEQUENCE [LARGE SCALE GENOMIC DNA]</scope>
    <source>
        <strain evidence="2 3">CSW-10</strain>
    </source>
</reference>
<keyword evidence="1" id="KW-0472">Membrane</keyword>
<keyword evidence="3" id="KW-1185">Reference proteome</keyword>
<dbReference type="RefSeq" id="WP_169946662.1">
    <property type="nucleotide sequence ID" value="NZ_CP053015.1"/>
</dbReference>
<sequence>MYWTSALAIYVIFWFFCLFLVLPFHARKAGEQDALPVPGQADSAPVSFNAGKVALQTTLVAAILFGTYYANYVHGWITPDDINFFPAPPSAR</sequence>
<proteinExistence type="predicted"/>
<accession>A0A6M4AUT6</accession>
<evidence type="ECO:0000256" key="1">
    <source>
        <dbReference type="SAM" id="Phobius"/>
    </source>
</evidence>
<dbReference type="Pfam" id="PF07330">
    <property type="entry name" value="DUF1467"/>
    <property type="match status" value="1"/>
</dbReference>